<dbReference type="AlphaFoldDB" id="A0A0A9SY61"/>
<reference evidence="1" key="1">
    <citation type="submission" date="2014-09" db="EMBL/GenBank/DDBJ databases">
        <authorList>
            <person name="Magalhaes I.L.F."/>
            <person name="Oliveira U."/>
            <person name="Santos F.R."/>
            <person name="Vidigal T.H.D.A."/>
            <person name="Brescovit A.D."/>
            <person name="Santos A.J."/>
        </authorList>
    </citation>
    <scope>NUCLEOTIDE SEQUENCE</scope>
    <source>
        <tissue evidence="1">Shoot tissue taken approximately 20 cm above the soil surface</tissue>
    </source>
</reference>
<sequence>MFLVVLLLLLPSSYNIRGSDIQITNSSYRKYHIYLLIG</sequence>
<evidence type="ECO:0000313" key="1">
    <source>
        <dbReference type="EMBL" id="JAD25629.1"/>
    </source>
</evidence>
<name>A0A0A9SY61_ARUDO</name>
<accession>A0A0A9SY61</accession>
<protein>
    <submittedName>
        <fullName evidence="1">Uncharacterized protein</fullName>
    </submittedName>
</protein>
<organism evidence="1">
    <name type="scientific">Arundo donax</name>
    <name type="common">Giant reed</name>
    <name type="synonym">Donax arundinaceus</name>
    <dbReference type="NCBI Taxonomy" id="35708"/>
    <lineage>
        <taxon>Eukaryota</taxon>
        <taxon>Viridiplantae</taxon>
        <taxon>Streptophyta</taxon>
        <taxon>Embryophyta</taxon>
        <taxon>Tracheophyta</taxon>
        <taxon>Spermatophyta</taxon>
        <taxon>Magnoliopsida</taxon>
        <taxon>Liliopsida</taxon>
        <taxon>Poales</taxon>
        <taxon>Poaceae</taxon>
        <taxon>PACMAD clade</taxon>
        <taxon>Arundinoideae</taxon>
        <taxon>Arundineae</taxon>
        <taxon>Arundo</taxon>
    </lineage>
</organism>
<reference evidence="1" key="2">
    <citation type="journal article" date="2015" name="Data Brief">
        <title>Shoot transcriptome of the giant reed, Arundo donax.</title>
        <authorList>
            <person name="Barrero R.A."/>
            <person name="Guerrero F.D."/>
            <person name="Moolhuijzen P."/>
            <person name="Goolsby J.A."/>
            <person name="Tidwell J."/>
            <person name="Bellgard S.E."/>
            <person name="Bellgard M.I."/>
        </authorList>
    </citation>
    <scope>NUCLEOTIDE SEQUENCE</scope>
    <source>
        <tissue evidence="1">Shoot tissue taken approximately 20 cm above the soil surface</tissue>
    </source>
</reference>
<dbReference type="EMBL" id="GBRH01272266">
    <property type="protein sequence ID" value="JAD25629.1"/>
    <property type="molecule type" value="Transcribed_RNA"/>
</dbReference>
<proteinExistence type="predicted"/>